<keyword evidence="1" id="KW-0812">Transmembrane</keyword>
<evidence type="ECO:0000313" key="2">
    <source>
        <dbReference type="EMBL" id="CAM11352.1"/>
    </source>
</evidence>
<keyword evidence="1" id="KW-1133">Transmembrane helix</keyword>
<evidence type="ECO:0000256" key="1">
    <source>
        <dbReference type="SAM" id="Phobius"/>
    </source>
</evidence>
<dbReference type="KEGG" id="pal:PA0017"/>
<dbReference type="Proteomes" id="UP000008323">
    <property type="component" value="Chromosome"/>
</dbReference>
<sequence>MHKICKYTFESYINQEEFTKLKILFTYNLKKYFILKIHICFKNIIEKRWSILWKILQLILFSFFPSLRFFGNFIKML</sequence>
<proteinExistence type="predicted"/>
<gene>
    <name evidence="2" type="ordered locus">PA0017</name>
</gene>
<dbReference type="AlphaFoldDB" id="B1V8W5"/>
<feature type="transmembrane region" description="Helical" evidence="1">
    <location>
        <begin position="51"/>
        <end position="71"/>
    </location>
</feature>
<evidence type="ECO:0000313" key="3">
    <source>
        <dbReference type="Proteomes" id="UP000008323"/>
    </source>
</evidence>
<protein>
    <submittedName>
        <fullName evidence="2">Uncharacterized protein</fullName>
    </submittedName>
</protein>
<dbReference type="EMBL" id="AM422018">
    <property type="protein sequence ID" value="CAM11352.1"/>
    <property type="molecule type" value="Genomic_DNA"/>
</dbReference>
<name>B1V8W5_PHYAS</name>
<keyword evidence="1" id="KW-0472">Membrane</keyword>
<reference evidence="2 3" key="1">
    <citation type="journal article" date="2008" name="J. Bacteriol.">
        <title>Comparative genome analysis of 'Candidatus Phytoplasma australiense' (subgroup tuf-Australia I; rp-A) and 'Ca. Phytoplasma asteris' strains OY-M and AY-WB.</title>
        <authorList>
            <person name="Tran-Nguyen L.T."/>
            <person name="Kube M."/>
            <person name="Schneider B."/>
            <person name="Reinhardt R."/>
            <person name="Gibb K.S."/>
        </authorList>
    </citation>
    <scope>NUCLEOTIDE SEQUENCE [LARGE SCALE GENOMIC DNA]</scope>
</reference>
<accession>B1V8W5</accession>
<organism evidence="2 3">
    <name type="scientific">Phytoplasma australiense</name>
    <dbReference type="NCBI Taxonomy" id="59748"/>
    <lineage>
        <taxon>Bacteria</taxon>
        <taxon>Bacillati</taxon>
        <taxon>Mycoplasmatota</taxon>
        <taxon>Mollicutes</taxon>
        <taxon>Acholeplasmatales</taxon>
        <taxon>Acholeplasmataceae</taxon>
        <taxon>Candidatus Phytoplasma</taxon>
        <taxon>16SrXII (Stolbur group)</taxon>
    </lineage>
</organism>